<keyword evidence="4" id="KW-1185">Reference proteome</keyword>
<reference evidence="3 4" key="1">
    <citation type="submission" date="2024-03" db="EMBL/GenBank/DDBJ databases">
        <title>The Acrasis kona genome and developmental transcriptomes reveal deep origins of eukaryotic multicellular pathways.</title>
        <authorList>
            <person name="Sheikh S."/>
            <person name="Fu C.-J."/>
            <person name="Brown M.W."/>
            <person name="Baldauf S.L."/>
        </authorList>
    </citation>
    <scope>NUCLEOTIDE SEQUENCE [LARGE SCALE GENOMIC DNA]</scope>
    <source>
        <strain evidence="3 4">ATCC MYA-3509</strain>
    </source>
</reference>
<gene>
    <name evidence="3" type="ORF">AKO1_005995</name>
</gene>
<dbReference type="Pfam" id="PF00415">
    <property type="entry name" value="RCC1"/>
    <property type="match status" value="1"/>
</dbReference>
<dbReference type="InterPro" id="IPR000408">
    <property type="entry name" value="Reg_chr_condens"/>
</dbReference>
<evidence type="ECO:0000256" key="1">
    <source>
        <dbReference type="ARBA" id="ARBA00022737"/>
    </source>
</evidence>
<dbReference type="AlphaFoldDB" id="A0AAW2YIK2"/>
<dbReference type="Gene3D" id="2.130.10.30">
    <property type="entry name" value="Regulator of chromosome condensation 1/beta-lactamase-inhibitor protein II"/>
    <property type="match status" value="2"/>
</dbReference>
<feature type="repeat" description="RCC1" evidence="2">
    <location>
        <begin position="129"/>
        <end position="182"/>
    </location>
</feature>
<dbReference type="Proteomes" id="UP001431209">
    <property type="component" value="Unassembled WGS sequence"/>
</dbReference>
<feature type="repeat" description="RCC1" evidence="2">
    <location>
        <begin position="183"/>
        <end position="234"/>
    </location>
</feature>
<protein>
    <submittedName>
        <fullName evidence="3">E3 ubiquitin-protein ligase HERC</fullName>
    </submittedName>
</protein>
<dbReference type="SUPFAM" id="SSF50985">
    <property type="entry name" value="RCC1/BLIP-II"/>
    <property type="match status" value="2"/>
</dbReference>
<name>A0AAW2YIK2_9EUKA</name>
<dbReference type="PANTHER" id="PTHR22872">
    <property type="entry name" value="BTK-BINDING PROTEIN-RELATED"/>
    <property type="match status" value="1"/>
</dbReference>
<dbReference type="InterPro" id="IPR009091">
    <property type="entry name" value="RCC1/BLIP-II"/>
</dbReference>
<comment type="caution">
    <text evidence="3">The sequence shown here is derived from an EMBL/GenBank/DDBJ whole genome shotgun (WGS) entry which is preliminary data.</text>
</comment>
<evidence type="ECO:0000313" key="3">
    <source>
        <dbReference type="EMBL" id="KAL0476803.1"/>
    </source>
</evidence>
<dbReference type="PRINTS" id="PR00633">
    <property type="entry name" value="RCCNDNSATION"/>
</dbReference>
<dbReference type="EMBL" id="JAOPGA020000101">
    <property type="protein sequence ID" value="KAL0476803.1"/>
    <property type="molecule type" value="Genomic_DNA"/>
</dbReference>
<feature type="repeat" description="RCC1" evidence="2">
    <location>
        <begin position="235"/>
        <end position="286"/>
    </location>
</feature>
<keyword evidence="1" id="KW-0677">Repeat</keyword>
<dbReference type="PANTHER" id="PTHR22872:SF2">
    <property type="entry name" value="INHIBITOR OF BRUTON TYROSINE KINASE"/>
    <property type="match status" value="1"/>
</dbReference>
<organism evidence="3 4">
    <name type="scientific">Acrasis kona</name>
    <dbReference type="NCBI Taxonomy" id="1008807"/>
    <lineage>
        <taxon>Eukaryota</taxon>
        <taxon>Discoba</taxon>
        <taxon>Heterolobosea</taxon>
        <taxon>Tetramitia</taxon>
        <taxon>Eutetramitia</taxon>
        <taxon>Acrasidae</taxon>
        <taxon>Acrasis</taxon>
    </lineage>
</organism>
<accession>A0AAW2YIK2</accession>
<proteinExistence type="predicted"/>
<evidence type="ECO:0000313" key="4">
    <source>
        <dbReference type="Proteomes" id="UP001431209"/>
    </source>
</evidence>
<dbReference type="InterPro" id="IPR051625">
    <property type="entry name" value="Signaling_Regulatory_Domain"/>
</dbReference>
<dbReference type="Pfam" id="PF13540">
    <property type="entry name" value="RCC1_2"/>
    <property type="match status" value="2"/>
</dbReference>
<sequence length="449" mass="50135">MSLRLIVLGGNYKGQVGVEDATTQYERSKPMNPREKELQASLQVPFPINVSTFGNATIKKVVTKSYSTFIVTTDHKVFCCGDNLFYQLGLVGAKRTPQTKYNRVTSLDHVNVTDVACGFHFTLFLSLNGDVYGCGDNSFGQLGMENEKAGAVAIPTLIKDLENVVITKISAGEQFSAFLTSDSTILTCGANDKRQLGHSRIDNVFTPTLIDSKFNKNVVDVMCGNTHLSFLTREGDVFFFGENQCGQFGVADHADDEPQPIKLKLQDKLVHRLLSNFQHTHVITSDHSVYACGRAIEGQLSTPTIHNHAEMIDKAVLPNGWQSALQFDDIYQGPYNTAVVGKDNELYMCGMNYYHQMPIIKQQQKSTEPEFVLVPKGRAFLDSTMMKGCTLRVAMGESHTILYYTSDKLNVVLTHFFNHMQKISQFADVVIKCHEENEGEPATKRRRMN</sequence>
<evidence type="ECO:0000256" key="2">
    <source>
        <dbReference type="PROSITE-ProRule" id="PRU00235"/>
    </source>
</evidence>
<dbReference type="PROSITE" id="PS50012">
    <property type="entry name" value="RCC1_3"/>
    <property type="match status" value="3"/>
</dbReference>